<dbReference type="InterPro" id="IPR024992">
    <property type="entry name" value="DUF3891"/>
</dbReference>
<reference evidence="1 2" key="1">
    <citation type="journal article" date="2006" name="Int. J. Syst. Evol. Microbiol.">
        <title>Costertonia aggregata gen. nov., sp. nov., a mesophilic marine bacterium of the family Flavobacteriaceae, isolated from a mature biofilm.</title>
        <authorList>
            <person name="Kwon K.K."/>
            <person name="Lee Y.K."/>
            <person name="Lee H.K."/>
        </authorList>
    </citation>
    <scope>NUCLEOTIDE SEQUENCE [LARGE SCALE GENOMIC DNA]</scope>
    <source>
        <strain evidence="1 2">KCCM 42265</strain>
    </source>
</reference>
<protein>
    <submittedName>
        <fullName evidence="1">DUF3891 family protein</fullName>
    </submittedName>
</protein>
<accession>A0A7H9ASP5</accession>
<sequence>MLINFIEKGLEVITHPAHGLLSGKIAQEIHPQFRYINWLETLIAIVEHDDEQLSPEKKNSISKIGMPLDFLRNTLPPEKALIHARAVFDKVFLKSSWAAMLLSYHLEFLYEDAAKESKEFKEFLDDMKQFRIVTSNLHQVELADMKSLYQIMVFSDRLSLVLCQNEVPELGRKLEINQSIEDEQFFISQQNDDSLNVEPWVFKRNNFELFIDTRIIAEIKFKDENEFTQQLMSAPLHLKKWRFSKPSQ</sequence>
<dbReference type="EMBL" id="CP058595">
    <property type="protein sequence ID" value="QLG46483.1"/>
    <property type="molecule type" value="Genomic_DNA"/>
</dbReference>
<organism evidence="1 2">
    <name type="scientific">Costertonia aggregata</name>
    <dbReference type="NCBI Taxonomy" id="343403"/>
    <lineage>
        <taxon>Bacteria</taxon>
        <taxon>Pseudomonadati</taxon>
        <taxon>Bacteroidota</taxon>
        <taxon>Flavobacteriia</taxon>
        <taxon>Flavobacteriales</taxon>
        <taxon>Flavobacteriaceae</taxon>
        <taxon>Costertonia</taxon>
    </lineage>
</organism>
<dbReference type="Proteomes" id="UP000509302">
    <property type="component" value="Chromosome"/>
</dbReference>
<keyword evidence="2" id="KW-1185">Reference proteome</keyword>
<name>A0A7H9ASP5_9FLAO</name>
<dbReference type="AlphaFoldDB" id="A0A7H9ASP5"/>
<proteinExistence type="predicted"/>
<dbReference type="KEGG" id="cagg:HYG79_14385"/>
<evidence type="ECO:0000313" key="1">
    <source>
        <dbReference type="EMBL" id="QLG46483.1"/>
    </source>
</evidence>
<dbReference type="RefSeq" id="WP_179242762.1">
    <property type="nucleotide sequence ID" value="NZ_CP058595.1"/>
</dbReference>
<gene>
    <name evidence="1" type="ORF">HYG79_14385</name>
</gene>
<evidence type="ECO:0000313" key="2">
    <source>
        <dbReference type="Proteomes" id="UP000509302"/>
    </source>
</evidence>
<dbReference type="Pfam" id="PF13030">
    <property type="entry name" value="DUF3891"/>
    <property type="match status" value="1"/>
</dbReference>